<evidence type="ECO:0000313" key="5">
    <source>
        <dbReference type="EMBL" id="SAL63100.1"/>
    </source>
</evidence>
<evidence type="ECO:0000313" key="6">
    <source>
        <dbReference type="Proteomes" id="UP000055019"/>
    </source>
</evidence>
<feature type="domain" description="Fumarylacetoacetase-like C-terminal" evidence="4">
    <location>
        <begin position="120"/>
        <end position="327"/>
    </location>
</feature>
<dbReference type="GO" id="GO:0046872">
    <property type="term" value="F:metal ion binding"/>
    <property type="evidence" value="ECO:0007669"/>
    <property type="project" value="UniProtKB-KW"/>
</dbReference>
<dbReference type="GO" id="GO:0003824">
    <property type="term" value="F:catalytic activity"/>
    <property type="evidence" value="ECO:0007669"/>
    <property type="project" value="InterPro"/>
</dbReference>
<accession>A0A158J466</accession>
<dbReference type="Proteomes" id="UP000055019">
    <property type="component" value="Unassembled WGS sequence"/>
</dbReference>
<dbReference type="InterPro" id="IPR011234">
    <property type="entry name" value="Fumarylacetoacetase-like_C"/>
</dbReference>
<evidence type="ECO:0000259" key="4">
    <source>
        <dbReference type="Pfam" id="PF01557"/>
    </source>
</evidence>
<comment type="cofactor">
    <cofactor evidence="1">
        <name>Mg(2+)</name>
        <dbReference type="ChEBI" id="CHEBI:18420"/>
    </cofactor>
</comment>
<organism evidence="5 6">
    <name type="scientific">Caballeronia arvi</name>
    <dbReference type="NCBI Taxonomy" id="1777135"/>
    <lineage>
        <taxon>Bacteria</taxon>
        <taxon>Pseudomonadati</taxon>
        <taxon>Pseudomonadota</taxon>
        <taxon>Betaproteobacteria</taxon>
        <taxon>Burkholderiales</taxon>
        <taxon>Burkholderiaceae</taxon>
        <taxon>Caballeronia</taxon>
    </lineage>
</organism>
<gene>
    <name evidence="5" type="ORF">AWB74_03308</name>
</gene>
<dbReference type="PANTHER" id="PTHR42796:SF4">
    <property type="entry name" value="FUMARYLACETOACETATE HYDROLASE DOMAIN-CONTAINING PROTEIN 2A"/>
    <property type="match status" value="1"/>
</dbReference>
<dbReference type="InterPro" id="IPR051121">
    <property type="entry name" value="FAH"/>
</dbReference>
<proteinExistence type="inferred from homology"/>
<dbReference type="SUPFAM" id="SSF56529">
    <property type="entry name" value="FAH"/>
    <property type="match status" value="1"/>
</dbReference>
<dbReference type="InterPro" id="IPR036663">
    <property type="entry name" value="Fumarylacetoacetase_C_sf"/>
</dbReference>
<evidence type="ECO:0000256" key="1">
    <source>
        <dbReference type="ARBA" id="ARBA00001946"/>
    </source>
</evidence>
<keyword evidence="3" id="KW-0479">Metal-binding</keyword>
<reference evidence="5" key="1">
    <citation type="submission" date="2016-01" db="EMBL/GenBank/DDBJ databases">
        <authorList>
            <person name="Peeters C."/>
        </authorList>
    </citation>
    <scope>NUCLEOTIDE SEQUENCE [LARGE SCALE GENOMIC DNA]</scope>
    <source>
        <strain evidence="5">LMG 29317</strain>
    </source>
</reference>
<name>A0A158J466_9BURK</name>
<dbReference type="GO" id="GO:0044281">
    <property type="term" value="P:small molecule metabolic process"/>
    <property type="evidence" value="ECO:0007669"/>
    <property type="project" value="UniProtKB-ARBA"/>
</dbReference>
<keyword evidence="6" id="KW-1185">Reference proteome</keyword>
<dbReference type="RefSeq" id="WP_235024597.1">
    <property type="nucleotide sequence ID" value="NZ_FCOM02000012.1"/>
</dbReference>
<comment type="similarity">
    <text evidence="2">Belongs to the FAH family.</text>
</comment>
<dbReference type="PANTHER" id="PTHR42796">
    <property type="entry name" value="FUMARYLACETOACETATE HYDROLASE DOMAIN-CONTAINING PROTEIN 2A-RELATED"/>
    <property type="match status" value="1"/>
</dbReference>
<dbReference type="Gene3D" id="3.90.850.10">
    <property type="entry name" value="Fumarylacetoacetase-like, C-terminal domain"/>
    <property type="match status" value="1"/>
</dbReference>
<evidence type="ECO:0000256" key="3">
    <source>
        <dbReference type="ARBA" id="ARBA00022723"/>
    </source>
</evidence>
<comment type="caution">
    <text evidence="5">The sequence shown here is derived from an EMBL/GenBank/DDBJ whole genome shotgun (WGS) entry which is preliminary data.</text>
</comment>
<dbReference type="Pfam" id="PF01557">
    <property type="entry name" value="FAA_hydrolase"/>
    <property type="match status" value="1"/>
</dbReference>
<dbReference type="AlphaFoldDB" id="A0A158J466"/>
<evidence type="ECO:0000256" key="2">
    <source>
        <dbReference type="ARBA" id="ARBA00010211"/>
    </source>
</evidence>
<sequence length="330" mass="35914">MEEGTLMRYAFANVSSAGSQPFPVIVMEERALALAHWASRGLNGVHSMRALMESWDVNARQLREIASESATRELIATVGVPLAHLTIHAPVAPSQVYCTIGNYRAQLLEAAVDSASHLDAQEVEEHRNATLKSIEERRRTGEPYICMKGTSCISGPHDSLRISQGLTSLDWEVEVGVVIGRRLKDVSSIEALEGIAGYCVVNDITLRERIFRADMPQMGTDWIQSKSRPGWLPAGPVLMPAWNVEDPSAFRLHLSLNGESMQEGSATDMIFGIGEQLAYLSSLVGLEPGDLVCTGTPAGIGTHYSRYLRPGDVIEATVDGLGTQRTKCIP</sequence>
<dbReference type="EMBL" id="FCOM02000012">
    <property type="protein sequence ID" value="SAL63100.1"/>
    <property type="molecule type" value="Genomic_DNA"/>
</dbReference>
<protein>
    <submittedName>
        <fullName evidence="5">5-oxopent-3-ene-1,2,5-tricarboxylate decarboxylase</fullName>
    </submittedName>
</protein>